<comment type="caution">
    <text evidence="2">The sequence shown here is derived from an EMBL/GenBank/DDBJ whole genome shotgun (WGS) entry which is preliminary data.</text>
</comment>
<accession>A0ABS8C2A3</accession>
<proteinExistence type="predicted"/>
<feature type="domain" description="Solute-binding protein family 3/N-terminal" evidence="1">
    <location>
        <begin position="1"/>
        <end position="223"/>
    </location>
</feature>
<dbReference type="InterPro" id="IPR001638">
    <property type="entry name" value="Solute-binding_3/MltF_N"/>
</dbReference>
<dbReference type="PANTHER" id="PTHR38834">
    <property type="entry name" value="PERIPLASMIC SUBSTRATE BINDING PROTEIN FAMILY 3"/>
    <property type="match status" value="1"/>
</dbReference>
<dbReference type="Proteomes" id="UP000633814">
    <property type="component" value="Unassembled WGS sequence"/>
</dbReference>
<dbReference type="RefSeq" id="WP_226750717.1">
    <property type="nucleotide sequence ID" value="NZ_JAEINI020000003.1"/>
</dbReference>
<reference evidence="2 3" key="1">
    <citation type="submission" date="2021-10" db="EMBL/GenBank/DDBJ databases">
        <title>Alishewanella koreense sp. nov. isolated from seawater of southwestern coast in South Korea and the proposal for the reclassification of Rheinheimera perlucida and Rheinheimera tuosuensis as Arsukibacterium perlucida and Arsukibacterium tuosuensis.</title>
        <authorList>
            <person name="Kim K.H."/>
            <person name="Ruan W."/>
            <person name="Kim K.R."/>
            <person name="Baek J.H."/>
            <person name="Jeon C.O."/>
        </authorList>
    </citation>
    <scope>NUCLEOTIDE SEQUENCE [LARGE SCALE GENOMIC DNA]</scope>
    <source>
        <strain evidence="2 3">16-MA</strain>
    </source>
</reference>
<dbReference type="Gene3D" id="3.40.190.10">
    <property type="entry name" value="Periplasmic binding protein-like II"/>
    <property type="match status" value="2"/>
</dbReference>
<dbReference type="EMBL" id="JAEINI020000003">
    <property type="protein sequence ID" value="MCB5226446.1"/>
    <property type="molecule type" value="Genomic_DNA"/>
</dbReference>
<evidence type="ECO:0000313" key="3">
    <source>
        <dbReference type="Proteomes" id="UP000633814"/>
    </source>
</evidence>
<sequence>MYTEHFPPYSFEQDQHVTGLNTELVRRTCEVALLKCDFQLMPWLRALETTQRTPYSGLFSTARNAMREKQFQWVGPLVHASANMYWLASRRDEPPQDLEEAKKYVVAVARGDVYEIYLLSQGFEVGVNLIQFNSKADAVLPFLHGKVDLIIASDLILPVWLEQHQQTLSAVTAVIDLSTIGNNYLALHPQMPIATVERLQVALDQLKANGEFDALSKQFLVKPSPSSR</sequence>
<dbReference type="Pfam" id="PF00497">
    <property type="entry name" value="SBP_bac_3"/>
    <property type="match status" value="1"/>
</dbReference>
<protein>
    <submittedName>
        <fullName evidence="2">Transporter substrate-binding domain-containing protein</fullName>
    </submittedName>
</protein>
<keyword evidence="3" id="KW-1185">Reference proteome</keyword>
<dbReference type="SMART" id="SM00062">
    <property type="entry name" value="PBPb"/>
    <property type="match status" value="1"/>
</dbReference>
<name>A0ABS8C2A3_9ALTE</name>
<gene>
    <name evidence="2" type="ORF">JAO78_006420</name>
</gene>
<evidence type="ECO:0000259" key="1">
    <source>
        <dbReference type="SMART" id="SM00062"/>
    </source>
</evidence>
<dbReference type="PANTHER" id="PTHR38834:SF3">
    <property type="entry name" value="SOLUTE-BINDING PROTEIN FAMILY 3_N-TERMINAL DOMAIN-CONTAINING PROTEIN"/>
    <property type="match status" value="1"/>
</dbReference>
<organism evidence="2 3">
    <name type="scientific">Alishewanella maricola</name>
    <dbReference type="NCBI Taxonomy" id="2795740"/>
    <lineage>
        <taxon>Bacteria</taxon>
        <taxon>Pseudomonadati</taxon>
        <taxon>Pseudomonadota</taxon>
        <taxon>Gammaproteobacteria</taxon>
        <taxon>Alteromonadales</taxon>
        <taxon>Alteromonadaceae</taxon>
        <taxon>Alishewanella</taxon>
    </lineage>
</organism>
<evidence type="ECO:0000313" key="2">
    <source>
        <dbReference type="EMBL" id="MCB5226446.1"/>
    </source>
</evidence>
<dbReference type="SUPFAM" id="SSF53850">
    <property type="entry name" value="Periplasmic binding protein-like II"/>
    <property type="match status" value="1"/>
</dbReference>